<keyword evidence="3 15" id="KW-0547">Nucleotide-binding</keyword>
<feature type="domain" description="Helicase C-terminal" evidence="17">
    <location>
        <begin position="470"/>
        <end position="616"/>
    </location>
</feature>
<dbReference type="AlphaFoldDB" id="A0A840UG94"/>
<dbReference type="InterPro" id="IPR027417">
    <property type="entry name" value="P-loop_NTPase"/>
</dbReference>
<evidence type="ECO:0000256" key="6">
    <source>
        <dbReference type="ARBA" id="ARBA00022806"/>
    </source>
</evidence>
<dbReference type="Pfam" id="PF19833">
    <property type="entry name" value="RecG_dom3_C"/>
    <property type="match status" value="1"/>
</dbReference>
<dbReference type="PANTHER" id="PTHR47964:SF1">
    <property type="entry name" value="ATP-DEPENDENT DNA HELICASE HOMOLOG RECG, CHLOROPLASTIC"/>
    <property type="match status" value="1"/>
</dbReference>
<dbReference type="PROSITE" id="PS51192">
    <property type="entry name" value="HELICASE_ATP_BIND_1"/>
    <property type="match status" value="1"/>
</dbReference>
<comment type="similarity">
    <text evidence="1 15">Belongs to the helicase family. RecG subfamily.</text>
</comment>
<name>A0A840UG94_9FIRM</name>
<keyword evidence="10 15" id="KW-0234">DNA repair</keyword>
<dbReference type="GO" id="GO:0003677">
    <property type="term" value="F:DNA binding"/>
    <property type="evidence" value="ECO:0007669"/>
    <property type="project" value="UniProtKB-KW"/>
</dbReference>
<protein>
    <recommendedName>
        <fullName evidence="2 15">ATP-dependent DNA helicase RecG</fullName>
        <ecNumber evidence="13 15">5.6.2.4</ecNumber>
    </recommendedName>
</protein>
<evidence type="ECO:0000256" key="15">
    <source>
        <dbReference type="RuleBase" id="RU363016"/>
    </source>
</evidence>
<keyword evidence="7 15" id="KW-0067">ATP-binding</keyword>
<dbReference type="Pfam" id="PF00271">
    <property type="entry name" value="Helicase_C"/>
    <property type="match status" value="1"/>
</dbReference>
<evidence type="ECO:0000256" key="13">
    <source>
        <dbReference type="ARBA" id="ARBA00034808"/>
    </source>
</evidence>
<dbReference type="Gene3D" id="2.40.50.140">
    <property type="entry name" value="Nucleic acid-binding proteins"/>
    <property type="match status" value="1"/>
</dbReference>
<sequence>MNFEQGIQFIKGVGPKKAQILKSLGIENIYDLVTYYPKRYSDQSEVTPIAMLNPNETVNIAGRILTIQEKSTHRGMKITTAILVDTTGSIQIVWFNQPFIKKTLKINDEIFVKGKTGYAYGGYGQLAIKQVINYFKSEDSNAQYKFAPLYALPEFIKPKFFRTMMQNIIDSMESIPNALPQNIIDKYNLLDKLTALQQIHFPNNKQDLTVARQTLIFEELFLIQCGLIYMRKLSQQKKAGIRYLSNDKLVAKLLQNLPFALTADQNKAWHEIYSDMEKNIPMQRLLQGDVGSGKTVIAMLALIKAVENGYQGALMAPTEVLAKQHLQSFELLLAPLGIKVGLLTGSLSAKEHRIALENIAAGDWQIVIGTHALIQDKVEFNKLGLVVTDEQHRFGVAQRARLENKATAMPDVLVMTATPIPRTMTLTVYGDLDVSSIYHLPPGRQPIRTFLRTEEARPKIYKFVHDQIDAGRQAYVVCPLIELSDNIKSTSVEEIYDELSNGVFHDIKCALLHGKLSANEKEDIMQRFCSNEIKLLISTTVIEVGVNIPNASVMVVEGADRFGLAQLHQLRGRIGRGEYKSYCILLSNNKNDNSKQRLELMEKVSDGFKLAEEDLKLRGPGQFFGSMQHGLPDLKIADVFNDAAILLQARTAAEKYCQDKNNLYTINKIIQLQYKNNFLHINDV</sequence>
<evidence type="ECO:0000256" key="5">
    <source>
        <dbReference type="ARBA" id="ARBA00022801"/>
    </source>
</evidence>
<dbReference type="GO" id="GO:0006281">
    <property type="term" value="P:DNA repair"/>
    <property type="evidence" value="ECO:0007669"/>
    <property type="project" value="UniProtKB-UniRule"/>
</dbReference>
<dbReference type="CDD" id="cd17992">
    <property type="entry name" value="DEXHc_RecG"/>
    <property type="match status" value="1"/>
</dbReference>
<accession>A0A840UG94</accession>
<dbReference type="PROSITE" id="PS51194">
    <property type="entry name" value="HELICASE_CTER"/>
    <property type="match status" value="1"/>
</dbReference>
<dbReference type="GO" id="GO:0006310">
    <property type="term" value="P:DNA recombination"/>
    <property type="evidence" value="ECO:0007669"/>
    <property type="project" value="UniProtKB-UniRule"/>
</dbReference>
<dbReference type="InterPro" id="IPR047112">
    <property type="entry name" value="RecG/Mfd"/>
</dbReference>
<evidence type="ECO:0000256" key="7">
    <source>
        <dbReference type="ARBA" id="ARBA00022840"/>
    </source>
</evidence>
<keyword evidence="9 15" id="KW-0233">DNA recombination</keyword>
<keyword evidence="8" id="KW-0238">DNA-binding</keyword>
<dbReference type="PANTHER" id="PTHR47964">
    <property type="entry name" value="ATP-DEPENDENT DNA HELICASE HOMOLOG RECG, CHLOROPLASTIC"/>
    <property type="match status" value="1"/>
</dbReference>
<dbReference type="EMBL" id="JACHFH010000011">
    <property type="protein sequence ID" value="MBB5336029.1"/>
    <property type="molecule type" value="Genomic_DNA"/>
</dbReference>
<evidence type="ECO:0000256" key="12">
    <source>
        <dbReference type="ARBA" id="ARBA00034617"/>
    </source>
</evidence>
<keyword evidence="19" id="KW-1185">Reference proteome</keyword>
<dbReference type="SMART" id="SM00487">
    <property type="entry name" value="DEXDc"/>
    <property type="match status" value="1"/>
</dbReference>
<evidence type="ECO:0000313" key="19">
    <source>
        <dbReference type="Proteomes" id="UP000559117"/>
    </source>
</evidence>
<dbReference type="NCBIfam" id="NF008165">
    <property type="entry name" value="PRK10917.1-3"/>
    <property type="match status" value="1"/>
</dbReference>
<dbReference type="SMART" id="SM00490">
    <property type="entry name" value="HELICc"/>
    <property type="match status" value="1"/>
</dbReference>
<dbReference type="SUPFAM" id="SSF50249">
    <property type="entry name" value="Nucleic acid-binding proteins"/>
    <property type="match status" value="1"/>
</dbReference>
<evidence type="ECO:0000256" key="8">
    <source>
        <dbReference type="ARBA" id="ARBA00023125"/>
    </source>
</evidence>
<comment type="catalytic activity">
    <reaction evidence="12 15">
        <text>Couples ATP hydrolysis with the unwinding of duplex DNA by translocating in the 3'-5' direction.</text>
        <dbReference type="EC" id="5.6.2.4"/>
    </reaction>
</comment>
<dbReference type="InterPro" id="IPR012340">
    <property type="entry name" value="NA-bd_OB-fold"/>
</dbReference>
<dbReference type="InterPro" id="IPR004609">
    <property type="entry name" value="ATP-dep_DNA_helicase_RecG"/>
</dbReference>
<evidence type="ECO:0000256" key="2">
    <source>
        <dbReference type="ARBA" id="ARBA00017846"/>
    </source>
</evidence>
<comment type="function">
    <text evidence="15">Plays a critical role in recombination and DNA repair. Helps process Holliday junction intermediates to mature products by catalyzing branch migration. Has replication fork regression activity, unwinds stalled or blocked replication forks to make a HJ that can be resolved. Has a DNA unwinding activity characteristic of a DNA helicase with 3'-5' polarity.</text>
</comment>
<comment type="catalytic activity">
    <reaction evidence="14 15">
        <text>ATP + H2O = ADP + phosphate + H(+)</text>
        <dbReference type="Rhea" id="RHEA:13065"/>
        <dbReference type="ChEBI" id="CHEBI:15377"/>
        <dbReference type="ChEBI" id="CHEBI:15378"/>
        <dbReference type="ChEBI" id="CHEBI:30616"/>
        <dbReference type="ChEBI" id="CHEBI:43474"/>
        <dbReference type="ChEBI" id="CHEBI:456216"/>
        <dbReference type="EC" id="5.6.2.4"/>
    </reaction>
</comment>
<dbReference type="Proteomes" id="UP000559117">
    <property type="component" value="Unassembled WGS sequence"/>
</dbReference>
<evidence type="ECO:0000256" key="3">
    <source>
        <dbReference type="ARBA" id="ARBA00022741"/>
    </source>
</evidence>
<keyword evidence="5 15" id="KW-0378">Hydrolase</keyword>
<evidence type="ECO:0000313" key="18">
    <source>
        <dbReference type="EMBL" id="MBB5336029.1"/>
    </source>
</evidence>
<reference evidence="18 19" key="1">
    <citation type="submission" date="2020-08" db="EMBL/GenBank/DDBJ databases">
        <title>Genomic Encyclopedia of Type Strains, Phase IV (KMG-IV): sequencing the most valuable type-strain genomes for metagenomic binning, comparative biology and taxonomic classification.</title>
        <authorList>
            <person name="Goeker M."/>
        </authorList>
    </citation>
    <scope>NUCLEOTIDE SEQUENCE [LARGE SCALE GENOMIC DNA]</scope>
    <source>
        <strain evidence="18 19">DSM 24661</strain>
    </source>
</reference>
<evidence type="ECO:0000259" key="17">
    <source>
        <dbReference type="PROSITE" id="PS51194"/>
    </source>
</evidence>
<organism evidence="18 19">
    <name type="scientific">Pectinatus brassicae</name>
    <dbReference type="NCBI Taxonomy" id="862415"/>
    <lineage>
        <taxon>Bacteria</taxon>
        <taxon>Bacillati</taxon>
        <taxon>Bacillota</taxon>
        <taxon>Negativicutes</taxon>
        <taxon>Selenomonadales</taxon>
        <taxon>Selenomonadaceae</taxon>
        <taxon>Pectinatus</taxon>
    </lineage>
</organism>
<keyword evidence="6 15" id="KW-0347">Helicase</keyword>
<evidence type="ECO:0000259" key="16">
    <source>
        <dbReference type="PROSITE" id="PS51192"/>
    </source>
</evidence>
<evidence type="ECO:0000256" key="14">
    <source>
        <dbReference type="ARBA" id="ARBA00048988"/>
    </source>
</evidence>
<dbReference type="Pfam" id="PF00270">
    <property type="entry name" value="DEAD"/>
    <property type="match status" value="1"/>
</dbReference>
<dbReference type="NCBIfam" id="NF008168">
    <property type="entry name" value="PRK10917.2-2"/>
    <property type="match status" value="1"/>
</dbReference>
<comment type="caution">
    <text evidence="18">The sequence shown here is derived from an EMBL/GenBank/DDBJ whole genome shotgun (WGS) entry which is preliminary data.</text>
</comment>
<dbReference type="GO" id="GO:0005524">
    <property type="term" value="F:ATP binding"/>
    <property type="evidence" value="ECO:0007669"/>
    <property type="project" value="UniProtKB-KW"/>
</dbReference>
<dbReference type="InterPro" id="IPR033454">
    <property type="entry name" value="RecG_wedge"/>
</dbReference>
<feature type="domain" description="Helicase ATP-binding" evidence="16">
    <location>
        <begin position="275"/>
        <end position="437"/>
    </location>
</feature>
<keyword evidence="11" id="KW-0413">Isomerase</keyword>
<dbReference type="InterPro" id="IPR011545">
    <property type="entry name" value="DEAD/DEAH_box_helicase_dom"/>
</dbReference>
<evidence type="ECO:0000256" key="1">
    <source>
        <dbReference type="ARBA" id="ARBA00007504"/>
    </source>
</evidence>
<dbReference type="SUPFAM" id="SSF52540">
    <property type="entry name" value="P-loop containing nucleoside triphosphate hydrolases"/>
    <property type="match status" value="2"/>
</dbReference>
<dbReference type="InterPro" id="IPR001650">
    <property type="entry name" value="Helicase_C-like"/>
</dbReference>
<dbReference type="GO" id="GO:0043138">
    <property type="term" value="F:3'-5' DNA helicase activity"/>
    <property type="evidence" value="ECO:0007669"/>
    <property type="project" value="UniProtKB-EC"/>
</dbReference>
<evidence type="ECO:0000256" key="11">
    <source>
        <dbReference type="ARBA" id="ARBA00023235"/>
    </source>
</evidence>
<dbReference type="Gene3D" id="3.40.50.300">
    <property type="entry name" value="P-loop containing nucleotide triphosphate hydrolases"/>
    <property type="match status" value="2"/>
</dbReference>
<proteinExistence type="inferred from homology"/>
<dbReference type="InterPro" id="IPR014001">
    <property type="entry name" value="Helicase_ATP-bd"/>
</dbReference>
<evidence type="ECO:0000256" key="4">
    <source>
        <dbReference type="ARBA" id="ARBA00022763"/>
    </source>
</evidence>
<dbReference type="InterPro" id="IPR045562">
    <property type="entry name" value="RecG_dom3_C"/>
</dbReference>
<keyword evidence="4 15" id="KW-0227">DNA damage</keyword>
<dbReference type="NCBIfam" id="TIGR00643">
    <property type="entry name" value="recG"/>
    <property type="match status" value="1"/>
</dbReference>
<dbReference type="Pfam" id="PF17191">
    <property type="entry name" value="RecG_wedge"/>
    <property type="match status" value="1"/>
</dbReference>
<evidence type="ECO:0000256" key="10">
    <source>
        <dbReference type="ARBA" id="ARBA00023204"/>
    </source>
</evidence>
<dbReference type="CDD" id="cd04488">
    <property type="entry name" value="RecG_wedge_OBF"/>
    <property type="match status" value="1"/>
</dbReference>
<gene>
    <name evidence="18" type="ORF">HNR32_001173</name>
</gene>
<dbReference type="GO" id="GO:0016787">
    <property type="term" value="F:hydrolase activity"/>
    <property type="evidence" value="ECO:0007669"/>
    <property type="project" value="UniProtKB-KW"/>
</dbReference>
<dbReference type="RefSeq" id="WP_183860587.1">
    <property type="nucleotide sequence ID" value="NZ_JACHFH010000011.1"/>
</dbReference>
<dbReference type="EC" id="5.6.2.4" evidence="13 15"/>
<evidence type="ECO:0000256" key="9">
    <source>
        <dbReference type="ARBA" id="ARBA00023172"/>
    </source>
</evidence>